<name>A0A1C2D9R3_9PSED</name>
<dbReference type="GO" id="GO:0000155">
    <property type="term" value="F:phosphorelay sensor kinase activity"/>
    <property type="evidence" value="ECO:0007669"/>
    <property type="project" value="InterPro"/>
</dbReference>
<keyword evidence="4" id="KW-1003">Cell membrane</keyword>
<evidence type="ECO:0000313" key="14">
    <source>
        <dbReference type="Proteomes" id="UP000095143"/>
    </source>
</evidence>
<proteinExistence type="predicted"/>
<dbReference type="PANTHER" id="PTHR44936">
    <property type="entry name" value="SENSOR PROTEIN CREC"/>
    <property type="match status" value="1"/>
</dbReference>
<evidence type="ECO:0000256" key="10">
    <source>
        <dbReference type="SAM" id="Phobius"/>
    </source>
</evidence>
<organism evidence="13 14">
    <name type="scientific">Pseudomonas graminis</name>
    <dbReference type="NCBI Taxonomy" id="158627"/>
    <lineage>
        <taxon>Bacteria</taxon>
        <taxon>Pseudomonadati</taxon>
        <taxon>Pseudomonadota</taxon>
        <taxon>Gammaproteobacteria</taxon>
        <taxon>Pseudomonadales</taxon>
        <taxon>Pseudomonadaceae</taxon>
        <taxon>Pseudomonas</taxon>
    </lineage>
</organism>
<comment type="catalytic activity">
    <reaction evidence="1">
        <text>ATP + protein L-histidine = ADP + protein N-phospho-L-histidine.</text>
        <dbReference type="EC" id="2.7.13.3"/>
    </reaction>
</comment>
<dbReference type="GO" id="GO:0005886">
    <property type="term" value="C:plasma membrane"/>
    <property type="evidence" value="ECO:0007669"/>
    <property type="project" value="UniProtKB-SubCell"/>
</dbReference>
<evidence type="ECO:0000313" key="13">
    <source>
        <dbReference type="EMBL" id="OCX11478.1"/>
    </source>
</evidence>
<dbReference type="AlphaFoldDB" id="A0A1C2D9R3"/>
<keyword evidence="9" id="KW-0067">ATP-binding</keyword>
<dbReference type="InterPro" id="IPR003661">
    <property type="entry name" value="HisK_dim/P_dom"/>
</dbReference>
<feature type="domain" description="Histidine kinase" evidence="11">
    <location>
        <begin position="325"/>
        <end position="547"/>
    </location>
</feature>
<dbReference type="OrthoDB" id="9804645at2"/>
<dbReference type="PRINTS" id="PR00344">
    <property type="entry name" value="BCTRLSENSOR"/>
</dbReference>
<keyword evidence="5" id="KW-0597">Phosphoprotein</keyword>
<dbReference type="Gene3D" id="3.30.565.10">
    <property type="entry name" value="Histidine kinase-like ATPase, C-terminal domain"/>
    <property type="match status" value="1"/>
</dbReference>
<feature type="domain" description="HAMP" evidence="12">
    <location>
        <begin position="261"/>
        <end position="317"/>
    </location>
</feature>
<reference evidence="13 14" key="1">
    <citation type="submission" date="2016-08" db="EMBL/GenBank/DDBJ databases">
        <title>Whole genome sequence of Pseudomonas graminis strain UASWS1507, a potential biological control agent for agriculture.</title>
        <authorList>
            <person name="Crovadore J."/>
            <person name="Calmin G."/>
            <person name="Chablais R."/>
            <person name="Cochard B."/>
            <person name="Lefort F."/>
        </authorList>
    </citation>
    <scope>NUCLEOTIDE SEQUENCE [LARGE SCALE GENOMIC DNA]</scope>
    <source>
        <strain evidence="13 14">UASWS1507</strain>
    </source>
</reference>
<dbReference type="PROSITE" id="PS50885">
    <property type="entry name" value="HAMP"/>
    <property type="match status" value="1"/>
</dbReference>
<dbReference type="Pfam" id="PF00672">
    <property type="entry name" value="HAMP"/>
    <property type="match status" value="1"/>
</dbReference>
<dbReference type="InterPro" id="IPR036890">
    <property type="entry name" value="HATPase_C_sf"/>
</dbReference>
<feature type="transmembrane region" description="Helical" evidence="10">
    <location>
        <begin position="240"/>
        <end position="260"/>
    </location>
</feature>
<dbReference type="SMART" id="SM00304">
    <property type="entry name" value="HAMP"/>
    <property type="match status" value="1"/>
</dbReference>
<dbReference type="Gene3D" id="6.10.340.10">
    <property type="match status" value="1"/>
</dbReference>
<accession>A0A1C2D9R3</accession>
<dbReference type="Proteomes" id="UP000095143">
    <property type="component" value="Unassembled WGS sequence"/>
</dbReference>
<evidence type="ECO:0000256" key="8">
    <source>
        <dbReference type="ARBA" id="ARBA00022777"/>
    </source>
</evidence>
<evidence type="ECO:0000259" key="12">
    <source>
        <dbReference type="PROSITE" id="PS50885"/>
    </source>
</evidence>
<dbReference type="CDD" id="cd06225">
    <property type="entry name" value="HAMP"/>
    <property type="match status" value="1"/>
</dbReference>
<protein>
    <recommendedName>
        <fullName evidence="3">histidine kinase</fullName>
        <ecNumber evidence="3">2.7.13.3</ecNumber>
    </recommendedName>
</protein>
<evidence type="ECO:0000256" key="6">
    <source>
        <dbReference type="ARBA" id="ARBA00022679"/>
    </source>
</evidence>
<dbReference type="PANTHER" id="PTHR44936:SF10">
    <property type="entry name" value="SENSOR PROTEIN RSTB"/>
    <property type="match status" value="1"/>
</dbReference>
<dbReference type="InterPro" id="IPR036097">
    <property type="entry name" value="HisK_dim/P_sf"/>
</dbReference>
<keyword evidence="10" id="KW-0472">Membrane</keyword>
<keyword evidence="10" id="KW-1133">Transmembrane helix</keyword>
<dbReference type="SUPFAM" id="SSF55874">
    <property type="entry name" value="ATPase domain of HSP90 chaperone/DNA topoisomerase II/histidine kinase"/>
    <property type="match status" value="1"/>
</dbReference>
<dbReference type="PROSITE" id="PS50109">
    <property type="entry name" value="HIS_KIN"/>
    <property type="match status" value="1"/>
</dbReference>
<dbReference type="CDD" id="cd00082">
    <property type="entry name" value="HisKA"/>
    <property type="match status" value="1"/>
</dbReference>
<evidence type="ECO:0000256" key="7">
    <source>
        <dbReference type="ARBA" id="ARBA00022741"/>
    </source>
</evidence>
<dbReference type="Pfam" id="PF02518">
    <property type="entry name" value="HATPase_c"/>
    <property type="match status" value="1"/>
</dbReference>
<keyword evidence="8 13" id="KW-0418">Kinase</keyword>
<keyword evidence="10" id="KW-0812">Transmembrane</keyword>
<comment type="caution">
    <text evidence="13">The sequence shown here is derived from an EMBL/GenBank/DDBJ whole genome shotgun (WGS) entry which is preliminary data.</text>
</comment>
<dbReference type="GO" id="GO:0005524">
    <property type="term" value="F:ATP binding"/>
    <property type="evidence" value="ECO:0007669"/>
    <property type="project" value="UniProtKB-KW"/>
</dbReference>
<dbReference type="STRING" id="158627.BW687_23835"/>
<keyword evidence="6" id="KW-0808">Transferase</keyword>
<keyword evidence="7" id="KW-0547">Nucleotide-binding</keyword>
<dbReference type="Gene3D" id="1.10.287.130">
    <property type="match status" value="1"/>
</dbReference>
<dbReference type="SUPFAM" id="SSF47384">
    <property type="entry name" value="Homodimeric domain of signal transducing histidine kinase"/>
    <property type="match status" value="1"/>
</dbReference>
<evidence type="ECO:0000259" key="11">
    <source>
        <dbReference type="PROSITE" id="PS50109"/>
    </source>
</evidence>
<evidence type="ECO:0000256" key="2">
    <source>
        <dbReference type="ARBA" id="ARBA00004651"/>
    </source>
</evidence>
<dbReference type="SMART" id="SM00387">
    <property type="entry name" value="HATPase_c"/>
    <property type="match status" value="1"/>
</dbReference>
<dbReference type="InterPro" id="IPR003594">
    <property type="entry name" value="HATPase_dom"/>
</dbReference>
<dbReference type="EC" id="2.7.13.3" evidence="3"/>
<evidence type="ECO:0000256" key="1">
    <source>
        <dbReference type="ARBA" id="ARBA00000085"/>
    </source>
</evidence>
<dbReference type="RefSeq" id="WP_065992786.1">
    <property type="nucleotide sequence ID" value="NZ_MDEN01000069.1"/>
</dbReference>
<dbReference type="InterPro" id="IPR050980">
    <property type="entry name" value="2C_sensor_his_kinase"/>
</dbReference>
<evidence type="ECO:0000256" key="5">
    <source>
        <dbReference type="ARBA" id="ARBA00022553"/>
    </source>
</evidence>
<comment type="subcellular location">
    <subcellularLocation>
        <location evidence="2">Cell membrane</location>
        <topology evidence="2">Multi-pass membrane protein</topology>
    </subcellularLocation>
</comment>
<evidence type="ECO:0000256" key="9">
    <source>
        <dbReference type="ARBA" id="ARBA00022840"/>
    </source>
</evidence>
<dbReference type="InterPro" id="IPR004358">
    <property type="entry name" value="Sig_transdc_His_kin-like_C"/>
</dbReference>
<dbReference type="Pfam" id="PF00512">
    <property type="entry name" value="HisKA"/>
    <property type="match status" value="1"/>
</dbReference>
<sequence>MNSIFLRIYGGMLGVLVLVALLGVLTLHLVNAVRADRYREQLAHGTFTLMADNLRGMNDIERTRALAVWERLLGIPLTLQTAERAHLDGGARSRLSRGQVVVEQTGPHAAQVFREVEPGLSGNPSSGLLLTGEVRQISEQLARATIFLLLDELVRLPVDEQPARLEALRQSKGFGFDMQLIRLENLDVDDDQRRRIDEGDTVMALGKGGDSIRVLSGVGETPWVLEIGPLFQMNAYPPELLILIAFLGLCLIGLVVYLLVRRLEHRLRGLEAAATQIAQGSLETRVPVASAGAGADSVGRLASAFNGMAEHLQRSLMIQRELVRAVSHELRTPVARLRFGLEMINDATNPEARHKYMVGMDSDIQDLDKLVDEMLTYARLEQGAPTLNFQRIDLDALIDQVIAELAPLRPNISVRRGECVDALHRVGSGEEHWVEAEPRYLHRALQNLVSNAMRHAESEVRIGYQLSEERCRIDVDDNGPGVPESAWERIFTPFMRLDDSRTRASGGHGLGLSIVRRIIHWHGGRALIGRSHTLGGACFSLAWPRKQGDA</sequence>
<dbReference type="SMART" id="SM00388">
    <property type="entry name" value="HisKA"/>
    <property type="match status" value="1"/>
</dbReference>
<dbReference type="SUPFAM" id="SSF158472">
    <property type="entry name" value="HAMP domain-like"/>
    <property type="match status" value="1"/>
</dbReference>
<dbReference type="InterPro" id="IPR005467">
    <property type="entry name" value="His_kinase_dom"/>
</dbReference>
<dbReference type="InterPro" id="IPR003660">
    <property type="entry name" value="HAMP_dom"/>
</dbReference>
<evidence type="ECO:0000256" key="3">
    <source>
        <dbReference type="ARBA" id="ARBA00012438"/>
    </source>
</evidence>
<evidence type="ECO:0000256" key="4">
    <source>
        <dbReference type="ARBA" id="ARBA00022475"/>
    </source>
</evidence>
<gene>
    <name evidence="13" type="ORF">BBI10_25175</name>
</gene>
<dbReference type="EMBL" id="MDEN01000069">
    <property type="protein sequence ID" value="OCX11478.1"/>
    <property type="molecule type" value="Genomic_DNA"/>
</dbReference>